<protein>
    <recommendedName>
        <fullName evidence="5">Enterochelin esterase N-terminal domain-containing protein</fullName>
    </recommendedName>
</protein>
<proteinExistence type="inferred from homology"/>
<dbReference type="GO" id="GO:0006826">
    <property type="term" value="P:iron ion transport"/>
    <property type="evidence" value="ECO:0007669"/>
    <property type="project" value="InterPro"/>
</dbReference>
<dbReference type="GO" id="GO:0005737">
    <property type="term" value="C:cytoplasm"/>
    <property type="evidence" value="ECO:0007669"/>
    <property type="project" value="UniProtKB-SubCell"/>
</dbReference>
<dbReference type="PANTHER" id="PTHR48098:SF3">
    <property type="entry name" value="IRON(III) ENTEROBACTIN ESTERASE"/>
    <property type="match status" value="1"/>
</dbReference>
<organism evidence="6 7">
    <name type="scientific">Brevibacterium aurantiacum</name>
    <dbReference type="NCBI Taxonomy" id="273384"/>
    <lineage>
        <taxon>Bacteria</taxon>
        <taxon>Bacillati</taxon>
        <taxon>Actinomycetota</taxon>
        <taxon>Actinomycetes</taxon>
        <taxon>Micrococcales</taxon>
        <taxon>Brevibacteriaceae</taxon>
        <taxon>Brevibacterium</taxon>
    </lineage>
</organism>
<reference evidence="6 7" key="1">
    <citation type="journal article" date="2017" name="Elife">
        <title>Extensive horizontal gene transfer in cheese-associated bacteria.</title>
        <authorList>
            <person name="Bonham K.S."/>
            <person name="Wolfe B.E."/>
            <person name="Dutton R.J."/>
        </authorList>
    </citation>
    <scope>NUCLEOTIDE SEQUENCE [LARGE SCALE GENOMIC DNA]</scope>
    <source>
        <strain evidence="6 7">900_6</strain>
    </source>
</reference>
<accession>A0A2A3ZJI0</accession>
<sequence length="427" mass="46019">MRFTDIQAAYFGADTGIASASADSEERFWNDVATLGTPIVNPCETDEDMRDITFLYRVTDPEIRSVRLVANRVTDKHRQALGIMSRVPGTGIWGVTLTLPADLRCSYGFSPSTSDMPEPMGTGRNVGPSVFVDGFNADAPLRRPNVSEPTVGTSVFSGPLAPDHSMWSSAEAAPGFVTTSVREIGGITCPVHVYTPDTKRPEGLLVLFDGDDWFEGLDVARACEAAGLPPIVIIGIGARSRALRVGALGGNREFLKQVTDELLPQIEDDLGQQGYALPDRSQRIVGGQSLGGLSALLMALDSPTAVGAVLAHSSSLWWHPGGEASPADLNRLNTDTWLTCQFSEAKRPEVEFHLAVGSREDLMIDHTRRLAEVLSNKGCETSLSVYQGGHDFACWRGALIDGLRAHFRQKAQSPSGSDGRALKPRQD</sequence>
<dbReference type="InterPro" id="IPR029058">
    <property type="entry name" value="AB_hydrolase_fold"/>
</dbReference>
<evidence type="ECO:0000256" key="2">
    <source>
        <dbReference type="ARBA" id="ARBA00022490"/>
    </source>
</evidence>
<dbReference type="PANTHER" id="PTHR48098">
    <property type="entry name" value="ENTEROCHELIN ESTERASE-RELATED"/>
    <property type="match status" value="1"/>
</dbReference>
<dbReference type="GO" id="GO:0005975">
    <property type="term" value="P:carbohydrate metabolic process"/>
    <property type="evidence" value="ECO:0007669"/>
    <property type="project" value="UniProtKB-ARBA"/>
</dbReference>
<keyword evidence="2" id="KW-0963">Cytoplasm</keyword>
<dbReference type="SUPFAM" id="SSF53474">
    <property type="entry name" value="alpha/beta-Hydrolases"/>
    <property type="match status" value="1"/>
</dbReference>
<dbReference type="Gene3D" id="2.60.40.10">
    <property type="entry name" value="Immunoglobulins"/>
    <property type="match status" value="1"/>
</dbReference>
<dbReference type="AlphaFoldDB" id="A0A2A3ZJI0"/>
<dbReference type="Pfam" id="PF00756">
    <property type="entry name" value="Esterase"/>
    <property type="match status" value="1"/>
</dbReference>
<comment type="caution">
    <text evidence="6">The sequence shown here is derived from an EMBL/GenBank/DDBJ whole genome shotgun (WGS) entry which is preliminary data.</text>
</comment>
<dbReference type="Proteomes" id="UP000217720">
    <property type="component" value="Unassembled WGS sequence"/>
</dbReference>
<dbReference type="EMBL" id="NRGO01000002">
    <property type="protein sequence ID" value="PCC51810.1"/>
    <property type="molecule type" value="Genomic_DNA"/>
</dbReference>
<comment type="similarity">
    <text evidence="4">Belongs to the Fes family.</text>
</comment>
<gene>
    <name evidence="6" type="ORF">CIK62_01095</name>
</gene>
<dbReference type="InterPro" id="IPR000801">
    <property type="entry name" value="Esterase-like"/>
</dbReference>
<evidence type="ECO:0000256" key="1">
    <source>
        <dbReference type="ARBA" id="ARBA00004496"/>
    </source>
</evidence>
<dbReference type="GO" id="GO:0005506">
    <property type="term" value="F:iron ion binding"/>
    <property type="evidence" value="ECO:0007669"/>
    <property type="project" value="InterPro"/>
</dbReference>
<name>A0A2A3ZJI0_BREAU</name>
<dbReference type="Gene3D" id="3.40.50.1820">
    <property type="entry name" value="alpha/beta hydrolase"/>
    <property type="match status" value="1"/>
</dbReference>
<dbReference type="InterPro" id="IPR021764">
    <property type="entry name" value="Enterochelin_esterase_N"/>
</dbReference>
<evidence type="ECO:0000313" key="6">
    <source>
        <dbReference type="EMBL" id="PCC51810.1"/>
    </source>
</evidence>
<evidence type="ECO:0000256" key="4">
    <source>
        <dbReference type="ARBA" id="ARBA00024201"/>
    </source>
</evidence>
<dbReference type="RefSeq" id="WP_096159516.1">
    <property type="nucleotide sequence ID" value="NZ_NRGO01000002.1"/>
</dbReference>
<comment type="subcellular location">
    <subcellularLocation>
        <location evidence="1">Cytoplasm</location>
    </subcellularLocation>
</comment>
<dbReference type="InterPro" id="IPR050583">
    <property type="entry name" value="Mycobacterial_A85_antigen"/>
</dbReference>
<evidence type="ECO:0000259" key="5">
    <source>
        <dbReference type="Pfam" id="PF11806"/>
    </source>
</evidence>
<dbReference type="SUPFAM" id="SSF81296">
    <property type="entry name" value="E set domains"/>
    <property type="match status" value="1"/>
</dbReference>
<dbReference type="Pfam" id="PF11806">
    <property type="entry name" value="Enterochelin_N"/>
    <property type="match status" value="1"/>
</dbReference>
<dbReference type="InterPro" id="IPR013783">
    <property type="entry name" value="Ig-like_fold"/>
</dbReference>
<dbReference type="InterPro" id="IPR014756">
    <property type="entry name" value="Ig_E-set"/>
</dbReference>
<keyword evidence="3" id="KW-0378">Hydrolase</keyword>
<feature type="domain" description="Enterochelin esterase N-terminal" evidence="5">
    <location>
        <begin position="52"/>
        <end position="167"/>
    </location>
</feature>
<evidence type="ECO:0000313" key="7">
    <source>
        <dbReference type="Proteomes" id="UP000217720"/>
    </source>
</evidence>
<dbReference type="GO" id="GO:0008849">
    <property type="term" value="F:enterochelin esterase activity"/>
    <property type="evidence" value="ECO:0007669"/>
    <property type="project" value="InterPro"/>
</dbReference>
<evidence type="ECO:0000256" key="3">
    <source>
        <dbReference type="ARBA" id="ARBA00022801"/>
    </source>
</evidence>